<sequence>MRRLVRCSLVAVAGVVVTLGSSAVAGATPKCTDVGKTVTWCETNGSTQLTATPPPWNWGGWQGGDYYPFGAFGFFP</sequence>
<evidence type="ECO:0000313" key="3">
    <source>
        <dbReference type="Proteomes" id="UP000466514"/>
    </source>
</evidence>
<dbReference type="RefSeq" id="WP_057148518.1">
    <property type="nucleotide sequence ID" value="NZ_AP022574.1"/>
</dbReference>
<reference evidence="2 3" key="1">
    <citation type="journal article" date="2019" name="Emerg. Microbes Infect.">
        <title>Comprehensive subspecies identification of 175 nontuberculous mycobacteria species based on 7547 genomic profiles.</title>
        <authorList>
            <person name="Matsumoto Y."/>
            <person name="Kinjo T."/>
            <person name="Motooka D."/>
            <person name="Nabeya D."/>
            <person name="Jung N."/>
            <person name="Uechi K."/>
            <person name="Horii T."/>
            <person name="Iida T."/>
            <person name="Fujita J."/>
            <person name="Nakamura S."/>
        </authorList>
    </citation>
    <scope>NUCLEOTIDE SEQUENCE [LARGE SCALE GENOMIC DNA]</scope>
    <source>
        <strain evidence="2 3">JCM 13323</strain>
    </source>
</reference>
<feature type="signal peptide" evidence="1">
    <location>
        <begin position="1"/>
        <end position="27"/>
    </location>
</feature>
<proteinExistence type="predicted"/>
<dbReference type="KEGG" id="mpsc:MPSYJ_19400"/>
<dbReference type="Proteomes" id="UP000466514">
    <property type="component" value="Chromosome"/>
</dbReference>
<feature type="chain" id="PRO_5029676348" evidence="1">
    <location>
        <begin position="28"/>
        <end position="76"/>
    </location>
</feature>
<dbReference type="EMBL" id="AP022574">
    <property type="protein sequence ID" value="BBX68479.1"/>
    <property type="molecule type" value="Genomic_DNA"/>
</dbReference>
<name>A0A7I7MAV7_9MYCO</name>
<accession>A0A7I7MAV7</accession>
<evidence type="ECO:0000256" key="1">
    <source>
        <dbReference type="SAM" id="SignalP"/>
    </source>
</evidence>
<keyword evidence="1" id="KW-0732">Signal</keyword>
<keyword evidence="3" id="KW-1185">Reference proteome</keyword>
<gene>
    <name evidence="2" type="ORF">MPSYJ_19400</name>
</gene>
<evidence type="ECO:0000313" key="2">
    <source>
        <dbReference type="EMBL" id="BBX68479.1"/>
    </source>
</evidence>
<protein>
    <submittedName>
        <fullName evidence="2">Uncharacterized protein</fullName>
    </submittedName>
</protein>
<dbReference type="AlphaFoldDB" id="A0A7I7MAV7"/>
<organism evidence="2 3">
    <name type="scientific">Mycolicibacterium psychrotolerans</name>
    <dbReference type="NCBI Taxonomy" id="216929"/>
    <lineage>
        <taxon>Bacteria</taxon>
        <taxon>Bacillati</taxon>
        <taxon>Actinomycetota</taxon>
        <taxon>Actinomycetes</taxon>
        <taxon>Mycobacteriales</taxon>
        <taxon>Mycobacteriaceae</taxon>
        <taxon>Mycolicibacterium</taxon>
    </lineage>
</organism>